<evidence type="ECO:0000256" key="1">
    <source>
        <dbReference type="SAM" id="SignalP"/>
    </source>
</evidence>
<protein>
    <submittedName>
        <fullName evidence="2">Uncharacterized protein</fullName>
    </submittedName>
</protein>
<reference evidence="2" key="1">
    <citation type="submission" date="2022-10" db="EMBL/GenBank/DDBJ databases">
        <title>Tapping the CABI collections for fungal endophytes: first genome assemblies for Collariella, Neodidymelliopsis, Ascochyta clinopodiicola, Didymella pomorum, Didymosphaeria variabile, Neocosmospora piperis and Neocucurbitaria cava.</title>
        <authorList>
            <person name="Hill R."/>
        </authorList>
    </citation>
    <scope>NUCLEOTIDE SEQUENCE</scope>
    <source>
        <strain evidence="2">IMI 366586</strain>
    </source>
</reference>
<dbReference type="OrthoDB" id="1077582at2759"/>
<proteinExistence type="predicted"/>
<dbReference type="Proteomes" id="UP001140502">
    <property type="component" value="Unassembled WGS sequence"/>
</dbReference>
<evidence type="ECO:0000313" key="3">
    <source>
        <dbReference type="Proteomes" id="UP001140502"/>
    </source>
</evidence>
<evidence type="ECO:0000313" key="2">
    <source>
        <dbReference type="EMBL" id="KAJ4317441.1"/>
    </source>
</evidence>
<keyword evidence="1" id="KW-0732">Signal</keyword>
<feature type="chain" id="PRO_5040958484" evidence="1">
    <location>
        <begin position="23"/>
        <end position="168"/>
    </location>
</feature>
<name>A0A9W8WA97_9HYPO</name>
<gene>
    <name evidence="2" type="ORF">N0V84_007347</name>
</gene>
<organism evidence="2 3">
    <name type="scientific">Fusarium piperis</name>
    <dbReference type="NCBI Taxonomy" id="1435070"/>
    <lineage>
        <taxon>Eukaryota</taxon>
        <taxon>Fungi</taxon>
        <taxon>Dikarya</taxon>
        <taxon>Ascomycota</taxon>
        <taxon>Pezizomycotina</taxon>
        <taxon>Sordariomycetes</taxon>
        <taxon>Hypocreomycetidae</taxon>
        <taxon>Hypocreales</taxon>
        <taxon>Nectriaceae</taxon>
        <taxon>Fusarium</taxon>
        <taxon>Fusarium solani species complex</taxon>
    </lineage>
</organism>
<dbReference type="EMBL" id="JAPEUR010000160">
    <property type="protein sequence ID" value="KAJ4317441.1"/>
    <property type="molecule type" value="Genomic_DNA"/>
</dbReference>
<comment type="caution">
    <text evidence="2">The sequence shown here is derived from an EMBL/GenBank/DDBJ whole genome shotgun (WGS) entry which is preliminary data.</text>
</comment>
<feature type="signal peptide" evidence="1">
    <location>
        <begin position="1"/>
        <end position="22"/>
    </location>
</feature>
<sequence length="168" mass="19161">MRYGMAGSWLLVLPAVERLLLHLPERDFWLLDQQGELNNGRPKEWTWDKVRWATKLVTSSRGVGWNFGHRKVNDARSAMKAQKLDRQKFVLARMPRAILSYVVLDAVICTARNTAIPHSWSWEMGNLKQIVFVELLMGISLYTTMTLQYEVAAMMAVGVAGGQPEPIF</sequence>
<dbReference type="AlphaFoldDB" id="A0A9W8WA97"/>
<keyword evidence="3" id="KW-1185">Reference proteome</keyword>
<accession>A0A9W8WA97</accession>